<dbReference type="InterPro" id="IPR027417">
    <property type="entry name" value="P-loop_NTPase"/>
</dbReference>
<dbReference type="GO" id="GO:0002098">
    <property type="term" value="P:tRNA wobble uridine modification"/>
    <property type="evidence" value="ECO:0007669"/>
    <property type="project" value="TreeGrafter"/>
</dbReference>
<evidence type="ECO:0000256" key="9">
    <source>
        <dbReference type="ARBA" id="ARBA00023134"/>
    </source>
</evidence>
<dbReference type="Pfam" id="PF10396">
    <property type="entry name" value="TrmE_N"/>
    <property type="match status" value="1"/>
</dbReference>
<feature type="binding site" evidence="10">
    <location>
        <begin position="233"/>
        <end position="238"/>
    </location>
    <ligand>
        <name>GTP</name>
        <dbReference type="ChEBI" id="CHEBI:37565"/>
    </ligand>
</feature>
<dbReference type="InterPro" id="IPR004520">
    <property type="entry name" value="GTPase_MnmE"/>
</dbReference>
<evidence type="ECO:0000256" key="10">
    <source>
        <dbReference type="HAMAP-Rule" id="MF_00379"/>
    </source>
</evidence>
<proteinExistence type="inferred from homology"/>
<dbReference type="Pfam" id="PF01926">
    <property type="entry name" value="MMR_HSR1"/>
    <property type="match status" value="1"/>
</dbReference>
<protein>
    <recommendedName>
        <fullName evidence="10">tRNA modification GTPase MnmE</fullName>
        <ecNumber evidence="10">3.6.-.-</ecNumber>
    </recommendedName>
</protein>
<keyword evidence="6 10" id="KW-0378">Hydrolase</keyword>
<dbReference type="STRING" id="684065.SAMN05421738_106202"/>
<dbReference type="InterPro" id="IPR025867">
    <property type="entry name" value="MnmE_helical"/>
</dbReference>
<reference evidence="14" key="1">
    <citation type="submission" date="2016-10" db="EMBL/GenBank/DDBJ databases">
        <authorList>
            <person name="Varghese N."/>
            <person name="Submissions S."/>
        </authorList>
    </citation>
    <scope>NUCLEOTIDE SEQUENCE [LARGE SCALE GENOMIC DNA]</scope>
    <source>
        <strain evidence="14">XJ109</strain>
    </source>
</reference>
<dbReference type="InterPro" id="IPR018948">
    <property type="entry name" value="GTP-bd_TrmE_N"/>
</dbReference>
<dbReference type="InterPro" id="IPR027368">
    <property type="entry name" value="MnmE_dom2"/>
</dbReference>
<keyword evidence="5 10" id="KW-0547">Nucleotide-binding</keyword>
<dbReference type="PROSITE" id="PS51709">
    <property type="entry name" value="G_TRME"/>
    <property type="match status" value="1"/>
</dbReference>
<dbReference type="Gene3D" id="3.40.50.300">
    <property type="entry name" value="P-loop containing nucleotide triphosphate hydrolases"/>
    <property type="match status" value="1"/>
</dbReference>
<evidence type="ECO:0000256" key="6">
    <source>
        <dbReference type="ARBA" id="ARBA00022801"/>
    </source>
</evidence>
<dbReference type="InterPro" id="IPR006073">
    <property type="entry name" value="GTP-bd"/>
</dbReference>
<evidence type="ECO:0000256" key="7">
    <source>
        <dbReference type="ARBA" id="ARBA00022842"/>
    </source>
</evidence>
<dbReference type="EC" id="3.6.-.-" evidence="10"/>
<feature type="binding site" evidence="10">
    <location>
        <position position="127"/>
    </location>
    <ligand>
        <name>(6S)-5-formyl-5,6,7,8-tetrahydrofolate</name>
        <dbReference type="ChEBI" id="CHEBI:57457"/>
    </ligand>
</feature>
<dbReference type="InterPro" id="IPR005225">
    <property type="entry name" value="Small_GTP-bd"/>
</dbReference>
<dbReference type="SUPFAM" id="SSF52540">
    <property type="entry name" value="P-loop containing nucleoside triphosphate hydrolases"/>
    <property type="match status" value="1"/>
</dbReference>
<keyword evidence="4 10" id="KW-0479">Metal-binding</keyword>
<comment type="caution">
    <text evidence="10">Lacks conserved residue(s) required for the propagation of feature annotation.</text>
</comment>
<dbReference type="GO" id="GO:0046872">
    <property type="term" value="F:metal ion binding"/>
    <property type="evidence" value="ECO:0007669"/>
    <property type="project" value="UniProtKB-KW"/>
</dbReference>
<dbReference type="NCBIfam" id="TIGR00231">
    <property type="entry name" value="small_GTP"/>
    <property type="match status" value="1"/>
</dbReference>
<dbReference type="NCBIfam" id="TIGR00450">
    <property type="entry name" value="mnmE_trmE_thdF"/>
    <property type="match status" value="1"/>
</dbReference>
<comment type="cofactor">
    <cofactor evidence="10">
        <name>K(+)</name>
        <dbReference type="ChEBI" id="CHEBI:29103"/>
    </cofactor>
    <text evidence="10">Binds 1 potassium ion per subunit.</text>
</comment>
<name>A0A1I4W943_9FLAO</name>
<evidence type="ECO:0000313" key="14">
    <source>
        <dbReference type="Proteomes" id="UP000199149"/>
    </source>
</evidence>
<evidence type="ECO:0000313" key="13">
    <source>
        <dbReference type="EMBL" id="SFN10158.1"/>
    </source>
</evidence>
<feature type="binding site" evidence="10">
    <location>
        <position position="237"/>
    </location>
    <ligand>
        <name>Mg(2+)</name>
        <dbReference type="ChEBI" id="CHEBI:18420"/>
    </ligand>
</feature>
<feature type="binding site" evidence="10">
    <location>
        <position position="254"/>
    </location>
    <ligand>
        <name>K(+)</name>
        <dbReference type="ChEBI" id="CHEBI:29103"/>
    </ligand>
</feature>
<dbReference type="HAMAP" id="MF_00379">
    <property type="entry name" value="GTPase_MnmE"/>
    <property type="match status" value="1"/>
</dbReference>
<evidence type="ECO:0000256" key="8">
    <source>
        <dbReference type="ARBA" id="ARBA00022958"/>
    </source>
</evidence>
<evidence type="ECO:0000256" key="4">
    <source>
        <dbReference type="ARBA" id="ARBA00022723"/>
    </source>
</evidence>
<dbReference type="CDD" id="cd04164">
    <property type="entry name" value="trmE"/>
    <property type="match status" value="1"/>
</dbReference>
<dbReference type="InterPro" id="IPR031168">
    <property type="entry name" value="G_TrmE"/>
</dbReference>
<dbReference type="GO" id="GO:0030488">
    <property type="term" value="P:tRNA methylation"/>
    <property type="evidence" value="ECO:0007669"/>
    <property type="project" value="TreeGrafter"/>
</dbReference>
<gene>
    <name evidence="10" type="primary">mnmE</name>
    <name evidence="10" type="synonym">trmE</name>
    <name evidence="13" type="ORF">SAMN05421738_106202</name>
</gene>
<dbReference type="Gene3D" id="3.30.1360.120">
    <property type="entry name" value="Probable tRNA modification gtpase trme, domain 1"/>
    <property type="match status" value="1"/>
</dbReference>
<dbReference type="EMBL" id="FOUZ01000006">
    <property type="protein sequence ID" value="SFN10158.1"/>
    <property type="molecule type" value="Genomic_DNA"/>
</dbReference>
<feature type="binding site" evidence="10">
    <location>
        <begin position="252"/>
        <end position="258"/>
    </location>
    <ligand>
        <name>GTP</name>
        <dbReference type="ChEBI" id="CHEBI:37565"/>
    </ligand>
</feature>
<dbReference type="SUPFAM" id="SSF116878">
    <property type="entry name" value="TrmE connector domain"/>
    <property type="match status" value="1"/>
</dbReference>
<dbReference type="PRINTS" id="PR00449">
    <property type="entry name" value="RASTRNSFRMNG"/>
</dbReference>
<keyword evidence="14" id="KW-1185">Reference proteome</keyword>
<comment type="function">
    <text evidence="10">Exhibits a very high intrinsic GTPase hydrolysis rate. Involved in the addition of a carboxymethylaminomethyl (cmnm) group at the wobble position (U34) of certain tRNAs, forming tRNA-cmnm(5)s(2)U34.</text>
</comment>
<dbReference type="Pfam" id="PF12631">
    <property type="entry name" value="MnmE_helical"/>
    <property type="match status" value="1"/>
</dbReference>
<organism evidence="13 14">
    <name type="scientific">Algoriella xinjiangensis</name>
    <dbReference type="NCBI Taxonomy" id="684065"/>
    <lineage>
        <taxon>Bacteria</taxon>
        <taxon>Pseudomonadati</taxon>
        <taxon>Bacteroidota</taxon>
        <taxon>Flavobacteriia</taxon>
        <taxon>Flavobacteriales</taxon>
        <taxon>Weeksellaceae</taxon>
        <taxon>Algoriella</taxon>
    </lineage>
</organism>
<feature type="binding site" evidence="10">
    <location>
        <position position="257"/>
    </location>
    <ligand>
        <name>K(+)</name>
        <dbReference type="ChEBI" id="CHEBI:29103"/>
    </ligand>
</feature>
<dbReference type="GO" id="GO:0005525">
    <property type="term" value="F:GTP binding"/>
    <property type="evidence" value="ECO:0007669"/>
    <property type="project" value="UniProtKB-UniRule"/>
</dbReference>
<comment type="subcellular location">
    <subcellularLocation>
        <location evidence="10">Cytoplasm</location>
    </subcellularLocation>
</comment>
<evidence type="ECO:0000256" key="5">
    <source>
        <dbReference type="ARBA" id="ARBA00022741"/>
    </source>
</evidence>
<keyword evidence="2 10" id="KW-0963">Cytoplasm</keyword>
<feature type="binding site" evidence="10">
    <location>
        <position position="258"/>
    </location>
    <ligand>
        <name>Mg(2+)</name>
        <dbReference type="ChEBI" id="CHEBI:18420"/>
    </ligand>
</feature>
<dbReference type="NCBIfam" id="NF003661">
    <property type="entry name" value="PRK05291.1-3"/>
    <property type="match status" value="1"/>
</dbReference>
<dbReference type="Gene3D" id="1.20.120.430">
    <property type="entry name" value="tRNA modification GTPase MnmE domain 2"/>
    <property type="match status" value="1"/>
</dbReference>
<feature type="binding site" evidence="10">
    <location>
        <position position="233"/>
    </location>
    <ligand>
        <name>K(+)</name>
        <dbReference type="ChEBI" id="CHEBI:29103"/>
    </ligand>
</feature>
<evidence type="ECO:0000259" key="12">
    <source>
        <dbReference type="PROSITE" id="PS51709"/>
    </source>
</evidence>
<dbReference type="RefSeq" id="WP_092908050.1">
    <property type="nucleotide sequence ID" value="NZ_FOUZ01000006.1"/>
</dbReference>
<dbReference type="Proteomes" id="UP000199149">
    <property type="component" value="Unassembled WGS sequence"/>
</dbReference>
<keyword evidence="7 10" id="KW-0460">Magnesium</keyword>
<evidence type="ECO:0000256" key="3">
    <source>
        <dbReference type="ARBA" id="ARBA00022694"/>
    </source>
</evidence>
<evidence type="ECO:0000256" key="2">
    <source>
        <dbReference type="ARBA" id="ARBA00022490"/>
    </source>
</evidence>
<evidence type="ECO:0000256" key="1">
    <source>
        <dbReference type="ARBA" id="ARBA00011043"/>
    </source>
</evidence>
<feature type="binding site" evidence="10">
    <location>
        <position position="23"/>
    </location>
    <ligand>
        <name>(6S)-5-formyl-5,6,7,8-tetrahydrofolate</name>
        <dbReference type="ChEBI" id="CHEBI:57457"/>
    </ligand>
</feature>
<comment type="similarity">
    <text evidence="1 10 11">Belongs to the TRAFAC class TrmE-Era-EngA-EngB-Septin-like GTPase superfamily. TrmE GTPase family.</text>
</comment>
<keyword evidence="8 10" id="KW-0630">Potassium</keyword>
<feature type="binding site" evidence="10">
    <location>
        <position position="465"/>
    </location>
    <ligand>
        <name>(6S)-5-formyl-5,6,7,8-tetrahydrofolate</name>
        <dbReference type="ChEBI" id="CHEBI:57457"/>
    </ligand>
</feature>
<accession>A0A1I4W943</accession>
<keyword evidence="9 10" id="KW-0342">GTP-binding</keyword>
<dbReference type="PANTHER" id="PTHR42714:SF2">
    <property type="entry name" value="TRNA MODIFICATION GTPASE GTPBP3, MITOCHONDRIAL"/>
    <property type="match status" value="1"/>
</dbReference>
<dbReference type="FunFam" id="3.40.50.300:FF:001376">
    <property type="entry name" value="tRNA modification GTPase MnmE"/>
    <property type="match status" value="1"/>
</dbReference>
<sequence>MLNNDTICALATANGMGAIAVIRISGPEAISKVATIYQSKFNASKSLNDAASHTIHLGYVMDGETIIDEALFSIFKNPHSYTGEDVIEISTHGSIYIQQKVLELLNKVGIRNANPGEYTFRAFWNGKMDLTQAEAVADLISSDSKASHEIAIKQMRGGFSNQIKDLREQMINFAALTELELDFSEEDVEFADRTQFYALLNELQSILKRLADSFAFGNVIKNGVPVAIIGAPNAGKSTLLNALLNEERAIVSDIEGTTRDTIEETLYIDGVGFRFIDTAGIREAGDTIERIGIEKTYEKIDLASIIIHLYDANITADNQISQQLDDLNQRGKIVFNVANKIDINNENNVISDAIRQEFKDVVHIEISAKDSYNIEALKEQLIYQIKLKGTNQDDTIVTNSRHVEALQNTLIQIGKIKQGMDNGLPGDLLAMDIREALTYLGHITGEIDVDQDILGTIFGKFCIGK</sequence>
<dbReference type="GO" id="GO:0003924">
    <property type="term" value="F:GTPase activity"/>
    <property type="evidence" value="ECO:0007669"/>
    <property type="project" value="UniProtKB-UniRule"/>
</dbReference>
<feature type="binding site" evidence="10">
    <location>
        <position position="252"/>
    </location>
    <ligand>
        <name>K(+)</name>
        <dbReference type="ChEBI" id="CHEBI:29103"/>
    </ligand>
</feature>
<dbReference type="PANTHER" id="PTHR42714">
    <property type="entry name" value="TRNA MODIFICATION GTPASE GTPBP3"/>
    <property type="match status" value="1"/>
</dbReference>
<keyword evidence="3 10" id="KW-0819">tRNA processing</keyword>
<dbReference type="OrthoDB" id="9805918at2"/>
<dbReference type="CDD" id="cd14858">
    <property type="entry name" value="TrmE_N"/>
    <property type="match status" value="1"/>
</dbReference>
<feature type="domain" description="TrmE-type G" evidence="12">
    <location>
        <begin position="223"/>
        <end position="386"/>
    </location>
</feature>
<dbReference type="InterPro" id="IPR027266">
    <property type="entry name" value="TrmE/GcvT-like"/>
</dbReference>
<dbReference type="AlphaFoldDB" id="A0A1I4W943"/>
<feature type="binding site" evidence="10">
    <location>
        <begin position="277"/>
        <end position="280"/>
    </location>
    <ligand>
        <name>GTP</name>
        <dbReference type="ChEBI" id="CHEBI:37565"/>
    </ligand>
</feature>
<comment type="subunit">
    <text evidence="10">Homodimer. Heterotetramer of two MnmE and two MnmG subunits.</text>
</comment>
<evidence type="ECO:0000256" key="11">
    <source>
        <dbReference type="RuleBase" id="RU003313"/>
    </source>
</evidence>
<dbReference type="GO" id="GO:0005829">
    <property type="term" value="C:cytosol"/>
    <property type="evidence" value="ECO:0007669"/>
    <property type="project" value="TreeGrafter"/>
</dbReference>
<feature type="binding site" evidence="10">
    <location>
        <position position="88"/>
    </location>
    <ligand>
        <name>(6S)-5-formyl-5,6,7,8-tetrahydrofolate</name>
        <dbReference type="ChEBI" id="CHEBI:57457"/>
    </ligand>
</feature>